<keyword evidence="3" id="KW-0029">Amino-acid transport</keyword>
<evidence type="ECO:0000256" key="1">
    <source>
        <dbReference type="ARBA" id="ARBA00004141"/>
    </source>
</evidence>
<comment type="subcellular location">
    <subcellularLocation>
        <location evidence="1">Membrane</location>
        <topology evidence="1">Multi-pass membrane protein</topology>
    </subcellularLocation>
</comment>
<protein>
    <recommendedName>
        <fullName evidence="7">Amino acid transporter transmembrane domain-containing protein</fullName>
    </recommendedName>
</protein>
<feature type="domain" description="Amino acid transporter transmembrane" evidence="7">
    <location>
        <begin position="90"/>
        <end position="469"/>
    </location>
</feature>
<keyword evidence="9" id="KW-1185">Reference proteome</keyword>
<keyword evidence="2 6" id="KW-0812">Transmembrane</keyword>
<organism evidence="8 9">
    <name type="scientific">Cymbomonas tetramitiformis</name>
    <dbReference type="NCBI Taxonomy" id="36881"/>
    <lineage>
        <taxon>Eukaryota</taxon>
        <taxon>Viridiplantae</taxon>
        <taxon>Chlorophyta</taxon>
        <taxon>Pyramimonadophyceae</taxon>
        <taxon>Pyramimonadales</taxon>
        <taxon>Pyramimonadaceae</taxon>
        <taxon>Cymbomonas</taxon>
    </lineage>
</organism>
<evidence type="ECO:0000256" key="6">
    <source>
        <dbReference type="SAM" id="Phobius"/>
    </source>
</evidence>
<dbReference type="Pfam" id="PF01490">
    <property type="entry name" value="Aa_trans"/>
    <property type="match status" value="1"/>
</dbReference>
<feature type="transmembrane region" description="Helical" evidence="6">
    <location>
        <begin position="238"/>
        <end position="260"/>
    </location>
</feature>
<reference evidence="8 9" key="1">
    <citation type="journal article" date="2015" name="Genome Biol. Evol.">
        <title>Comparative Genomics of a Bacterivorous Green Alga Reveals Evolutionary Causalities and Consequences of Phago-Mixotrophic Mode of Nutrition.</title>
        <authorList>
            <person name="Burns J.A."/>
            <person name="Paasch A."/>
            <person name="Narechania A."/>
            <person name="Kim E."/>
        </authorList>
    </citation>
    <scope>NUCLEOTIDE SEQUENCE [LARGE SCALE GENOMIC DNA]</scope>
    <source>
        <strain evidence="8 9">PLY_AMNH</strain>
    </source>
</reference>
<evidence type="ECO:0000256" key="5">
    <source>
        <dbReference type="ARBA" id="ARBA00023136"/>
    </source>
</evidence>
<feature type="transmembrane region" description="Helical" evidence="6">
    <location>
        <begin position="120"/>
        <end position="141"/>
    </location>
</feature>
<dbReference type="GO" id="GO:0015179">
    <property type="term" value="F:L-amino acid transmembrane transporter activity"/>
    <property type="evidence" value="ECO:0007669"/>
    <property type="project" value="TreeGrafter"/>
</dbReference>
<feature type="transmembrane region" description="Helical" evidence="6">
    <location>
        <begin position="313"/>
        <end position="333"/>
    </location>
</feature>
<evidence type="ECO:0000256" key="3">
    <source>
        <dbReference type="ARBA" id="ARBA00022970"/>
    </source>
</evidence>
<feature type="transmembrane region" description="Helical" evidence="6">
    <location>
        <begin position="339"/>
        <end position="368"/>
    </location>
</feature>
<dbReference type="Proteomes" id="UP001190700">
    <property type="component" value="Unassembled WGS sequence"/>
</dbReference>
<sequence length="471" mass="49678">MKTTAQISVASPGIEKYQNHRRESNKPAIRQRINGISSTHCSAVFSSKSALRSETARPTEPVASRFIRSSRLKCEATSDAAVPAPAKEGISESAAVANVIKGIMGAGCFALPWAYAKTGIIFTTAYMIAANILCLYCVSLMTRAKNIVLEKDPSLISTFDNYSGVAMATIGPVGGVLTQAMVVTCCFGIASAYLVFVASTMLTVLPASMELTQNYLVKVITVIMVFLSWLRNFSGVSLISLMGNIAVCVGMLCVLVYASALPPQLASIPMMNLDGFGQAFGSVAFLFFVHFTMPPVEASMAEPDKFFNACVKAFGFSTLVSAIFGTVGAIYFGPGVSEVVIGMMSGAFVVSGVKLLLCFNLLCTFPLVCRGAFGVLENFMGSMAQSNVAVLAMRTTYVILAATAAICIPSFGKLLGLVGGVSCTCLTMVFPPLMLLLAARREGKSVSLLETLLLAAIIISGLGIAYYSVVA</sequence>
<dbReference type="GO" id="GO:0005774">
    <property type="term" value="C:vacuolar membrane"/>
    <property type="evidence" value="ECO:0007669"/>
    <property type="project" value="TreeGrafter"/>
</dbReference>
<feature type="transmembrane region" description="Helical" evidence="6">
    <location>
        <begin position="451"/>
        <end position="469"/>
    </location>
</feature>
<keyword evidence="5 6" id="KW-0472">Membrane</keyword>
<dbReference type="InterPro" id="IPR013057">
    <property type="entry name" value="AA_transpt_TM"/>
</dbReference>
<proteinExistence type="predicted"/>
<dbReference type="PANTHER" id="PTHR22950:SF349">
    <property type="entry name" value="AMINO ACID TRANSPORTER TRANSMEMBRANE DOMAIN-CONTAINING PROTEIN"/>
    <property type="match status" value="1"/>
</dbReference>
<evidence type="ECO:0000313" key="9">
    <source>
        <dbReference type="Proteomes" id="UP001190700"/>
    </source>
</evidence>
<dbReference type="EMBL" id="LGRX02026586">
    <property type="protein sequence ID" value="KAK3250638.1"/>
    <property type="molecule type" value="Genomic_DNA"/>
</dbReference>
<evidence type="ECO:0000256" key="4">
    <source>
        <dbReference type="ARBA" id="ARBA00022989"/>
    </source>
</evidence>
<accession>A0AAE0CA66</accession>
<feature type="transmembrane region" description="Helical" evidence="6">
    <location>
        <begin position="162"/>
        <end position="195"/>
    </location>
</feature>
<evidence type="ECO:0000259" key="7">
    <source>
        <dbReference type="Pfam" id="PF01490"/>
    </source>
</evidence>
<feature type="transmembrane region" description="Helical" evidence="6">
    <location>
        <begin position="388"/>
        <end position="411"/>
    </location>
</feature>
<dbReference type="PANTHER" id="PTHR22950">
    <property type="entry name" value="AMINO ACID TRANSPORTER"/>
    <property type="match status" value="1"/>
</dbReference>
<dbReference type="AlphaFoldDB" id="A0AAE0CA66"/>
<feature type="transmembrane region" description="Helical" evidence="6">
    <location>
        <begin position="417"/>
        <end position="439"/>
    </location>
</feature>
<keyword evidence="3" id="KW-0813">Transport</keyword>
<comment type="caution">
    <text evidence="8">The sequence shown here is derived from an EMBL/GenBank/DDBJ whole genome shotgun (WGS) entry which is preliminary data.</text>
</comment>
<keyword evidence="4 6" id="KW-1133">Transmembrane helix</keyword>
<name>A0AAE0CA66_9CHLO</name>
<evidence type="ECO:0000256" key="2">
    <source>
        <dbReference type="ARBA" id="ARBA00022692"/>
    </source>
</evidence>
<feature type="transmembrane region" description="Helical" evidence="6">
    <location>
        <begin position="215"/>
        <end position="231"/>
    </location>
</feature>
<gene>
    <name evidence="8" type="ORF">CYMTET_39991</name>
</gene>
<feature type="transmembrane region" description="Helical" evidence="6">
    <location>
        <begin position="95"/>
        <end position="114"/>
    </location>
</feature>
<evidence type="ECO:0000313" key="8">
    <source>
        <dbReference type="EMBL" id="KAK3250638.1"/>
    </source>
</evidence>
<feature type="transmembrane region" description="Helical" evidence="6">
    <location>
        <begin position="275"/>
        <end position="293"/>
    </location>
</feature>